<organism evidence="6 7">
    <name type="scientific">Muriicola marianensis</name>
    <dbReference type="NCBI Taxonomy" id="1324801"/>
    <lineage>
        <taxon>Bacteria</taxon>
        <taxon>Pseudomonadati</taxon>
        <taxon>Bacteroidota</taxon>
        <taxon>Flavobacteriia</taxon>
        <taxon>Flavobacteriales</taxon>
        <taxon>Flavobacteriaceae</taxon>
        <taxon>Muriicola</taxon>
    </lineage>
</organism>
<feature type="transmembrane region" description="Helical" evidence="5">
    <location>
        <begin position="41"/>
        <end position="69"/>
    </location>
</feature>
<dbReference type="InterPro" id="IPR002781">
    <property type="entry name" value="TM_pro_TauE-like"/>
</dbReference>
<protein>
    <recommendedName>
        <fullName evidence="5">Probable membrane transporter protein</fullName>
    </recommendedName>
</protein>
<evidence type="ECO:0000256" key="5">
    <source>
        <dbReference type="RuleBase" id="RU363041"/>
    </source>
</evidence>
<dbReference type="EMBL" id="BMFH01000002">
    <property type="protein sequence ID" value="GGD58353.1"/>
    <property type="molecule type" value="Genomic_DNA"/>
</dbReference>
<comment type="subcellular location">
    <subcellularLocation>
        <location evidence="5">Cell membrane</location>
        <topology evidence="5">Multi-pass membrane protein</topology>
    </subcellularLocation>
    <subcellularLocation>
        <location evidence="1">Membrane</location>
        <topology evidence="1">Multi-pass membrane protein</topology>
    </subcellularLocation>
</comment>
<proteinExistence type="inferred from homology"/>
<keyword evidence="3 5" id="KW-1133">Transmembrane helix</keyword>
<accession>A0ABQ1R8E2</accession>
<comment type="similarity">
    <text evidence="5">Belongs to the 4-toluene sulfonate uptake permease (TSUP) (TC 2.A.102) family.</text>
</comment>
<evidence type="ECO:0000256" key="4">
    <source>
        <dbReference type="ARBA" id="ARBA00023136"/>
    </source>
</evidence>
<feature type="transmembrane region" description="Helical" evidence="5">
    <location>
        <begin position="120"/>
        <end position="138"/>
    </location>
</feature>
<sequence length="274" mass="29940">MDLKSNILEITSILGFIGALVIGIVLGLIGGGGSILTVPIFVYLLGINPVVATAYSLFVVGVSSLTGALKNMKKKLVDFKTAIVFAIPAFIAVYLTRRFLVPSIPEELFEVNNFLVTRDIGIMIFFAFIMLLASYSMIRGKCVNCDDEDAEIHYNYPMILLEGLVVGVITGIVGAGGGFLIIPALVMLAKLPMKKAVATSLLIIAIKSLIGFIGDVETMEIDWYFLLSFTAFSLIGILVGVWLNKFIEGSKLKKSFGWFTLLMGIYIIVKEIWY</sequence>
<evidence type="ECO:0000313" key="7">
    <source>
        <dbReference type="Proteomes" id="UP000625780"/>
    </source>
</evidence>
<feature type="transmembrane region" description="Helical" evidence="5">
    <location>
        <begin position="159"/>
        <end position="185"/>
    </location>
</feature>
<keyword evidence="4 5" id="KW-0472">Membrane</keyword>
<name>A0ABQ1R8E2_9FLAO</name>
<feature type="transmembrane region" description="Helical" evidence="5">
    <location>
        <begin position="255"/>
        <end position="273"/>
    </location>
</feature>
<feature type="transmembrane region" description="Helical" evidence="5">
    <location>
        <begin position="7"/>
        <end position="29"/>
    </location>
</feature>
<evidence type="ECO:0000256" key="1">
    <source>
        <dbReference type="ARBA" id="ARBA00004141"/>
    </source>
</evidence>
<dbReference type="Pfam" id="PF01925">
    <property type="entry name" value="TauE"/>
    <property type="match status" value="1"/>
</dbReference>
<comment type="caution">
    <text evidence="6">The sequence shown here is derived from an EMBL/GenBank/DDBJ whole genome shotgun (WGS) entry which is preliminary data.</text>
</comment>
<evidence type="ECO:0000313" key="6">
    <source>
        <dbReference type="EMBL" id="GGD58353.1"/>
    </source>
</evidence>
<keyword evidence="5" id="KW-1003">Cell membrane</keyword>
<evidence type="ECO:0000256" key="2">
    <source>
        <dbReference type="ARBA" id="ARBA00022692"/>
    </source>
</evidence>
<keyword evidence="7" id="KW-1185">Reference proteome</keyword>
<feature type="transmembrane region" description="Helical" evidence="5">
    <location>
        <begin position="223"/>
        <end position="243"/>
    </location>
</feature>
<dbReference type="InterPro" id="IPR051598">
    <property type="entry name" value="TSUP/Inactive_protease-like"/>
</dbReference>
<keyword evidence="2 5" id="KW-0812">Transmembrane</keyword>
<reference evidence="7" key="1">
    <citation type="journal article" date="2019" name="Int. J. Syst. Evol. Microbiol.">
        <title>The Global Catalogue of Microorganisms (GCM) 10K type strain sequencing project: providing services to taxonomists for standard genome sequencing and annotation.</title>
        <authorList>
            <consortium name="The Broad Institute Genomics Platform"/>
            <consortium name="The Broad Institute Genome Sequencing Center for Infectious Disease"/>
            <person name="Wu L."/>
            <person name="Ma J."/>
        </authorList>
    </citation>
    <scope>NUCLEOTIDE SEQUENCE [LARGE SCALE GENOMIC DNA]</scope>
    <source>
        <strain evidence="7">CGMCC 1.12606</strain>
    </source>
</reference>
<dbReference type="PANTHER" id="PTHR43701">
    <property type="entry name" value="MEMBRANE TRANSPORTER PROTEIN MJ0441-RELATED"/>
    <property type="match status" value="1"/>
</dbReference>
<gene>
    <name evidence="6" type="ORF">GCM10011361_25880</name>
</gene>
<evidence type="ECO:0000256" key="3">
    <source>
        <dbReference type="ARBA" id="ARBA00022989"/>
    </source>
</evidence>
<feature type="transmembrane region" description="Helical" evidence="5">
    <location>
        <begin position="197"/>
        <end position="216"/>
    </location>
</feature>
<dbReference type="PANTHER" id="PTHR43701:SF2">
    <property type="entry name" value="MEMBRANE TRANSPORTER PROTEIN YJNA-RELATED"/>
    <property type="match status" value="1"/>
</dbReference>
<dbReference type="Proteomes" id="UP000625780">
    <property type="component" value="Unassembled WGS sequence"/>
</dbReference>
<feature type="transmembrane region" description="Helical" evidence="5">
    <location>
        <begin position="81"/>
        <end position="100"/>
    </location>
</feature>